<accession>A0A0A9GWU4</accession>
<sequence length="28" mass="3201">MKHSYPIQPRISHTSHSIQLPNLIVSTD</sequence>
<reference evidence="1" key="2">
    <citation type="journal article" date="2015" name="Data Brief">
        <title>Shoot transcriptome of the giant reed, Arundo donax.</title>
        <authorList>
            <person name="Barrero R.A."/>
            <person name="Guerrero F.D."/>
            <person name="Moolhuijzen P."/>
            <person name="Goolsby J.A."/>
            <person name="Tidwell J."/>
            <person name="Bellgard S.E."/>
            <person name="Bellgard M.I."/>
        </authorList>
    </citation>
    <scope>NUCLEOTIDE SEQUENCE</scope>
    <source>
        <tissue evidence="1">Shoot tissue taken approximately 20 cm above the soil surface</tissue>
    </source>
</reference>
<name>A0A0A9GWU4_ARUDO</name>
<protein>
    <submittedName>
        <fullName evidence="1">Uncharacterized protein</fullName>
    </submittedName>
</protein>
<organism evidence="1">
    <name type="scientific">Arundo donax</name>
    <name type="common">Giant reed</name>
    <name type="synonym">Donax arundinaceus</name>
    <dbReference type="NCBI Taxonomy" id="35708"/>
    <lineage>
        <taxon>Eukaryota</taxon>
        <taxon>Viridiplantae</taxon>
        <taxon>Streptophyta</taxon>
        <taxon>Embryophyta</taxon>
        <taxon>Tracheophyta</taxon>
        <taxon>Spermatophyta</taxon>
        <taxon>Magnoliopsida</taxon>
        <taxon>Liliopsida</taxon>
        <taxon>Poales</taxon>
        <taxon>Poaceae</taxon>
        <taxon>PACMAD clade</taxon>
        <taxon>Arundinoideae</taxon>
        <taxon>Arundineae</taxon>
        <taxon>Arundo</taxon>
    </lineage>
</organism>
<dbReference type="EMBL" id="GBRH01168894">
    <property type="protein sequence ID" value="JAE29002.1"/>
    <property type="molecule type" value="Transcribed_RNA"/>
</dbReference>
<dbReference type="AlphaFoldDB" id="A0A0A9GWU4"/>
<reference evidence="1" key="1">
    <citation type="submission" date="2014-09" db="EMBL/GenBank/DDBJ databases">
        <authorList>
            <person name="Magalhaes I.L.F."/>
            <person name="Oliveira U."/>
            <person name="Santos F.R."/>
            <person name="Vidigal T.H.D.A."/>
            <person name="Brescovit A.D."/>
            <person name="Santos A.J."/>
        </authorList>
    </citation>
    <scope>NUCLEOTIDE SEQUENCE</scope>
    <source>
        <tissue evidence="1">Shoot tissue taken approximately 20 cm above the soil surface</tissue>
    </source>
</reference>
<evidence type="ECO:0000313" key="1">
    <source>
        <dbReference type="EMBL" id="JAE29002.1"/>
    </source>
</evidence>
<proteinExistence type="predicted"/>